<dbReference type="InterPro" id="IPR001387">
    <property type="entry name" value="Cro/C1-type_HTH"/>
</dbReference>
<reference evidence="2" key="1">
    <citation type="submission" date="2023-01" db="EMBL/GenBank/DDBJ databases">
        <title>Human gut microbiome strain richness.</title>
        <authorList>
            <person name="Chen-Liaw A."/>
        </authorList>
    </citation>
    <scope>NUCLEOTIDE SEQUENCE</scope>
    <source>
        <strain evidence="2">BSD2780120875st1_E5_BSD2780120875b_170604</strain>
    </source>
</reference>
<organism evidence="2 3">
    <name type="scientific">Bifidobacterium catenulatum</name>
    <dbReference type="NCBI Taxonomy" id="1686"/>
    <lineage>
        <taxon>Bacteria</taxon>
        <taxon>Bacillati</taxon>
        <taxon>Actinomycetota</taxon>
        <taxon>Actinomycetes</taxon>
        <taxon>Bifidobacteriales</taxon>
        <taxon>Bifidobacteriaceae</taxon>
        <taxon>Bifidobacterium</taxon>
    </lineage>
</organism>
<name>A0AAW5ZYU2_9BIFI</name>
<comment type="caution">
    <text evidence="2">The sequence shown here is derived from an EMBL/GenBank/DDBJ whole genome shotgun (WGS) entry which is preliminary data.</text>
</comment>
<dbReference type="RefSeq" id="WP_195223863.1">
    <property type="nucleotide sequence ID" value="NZ_JADMXZ010000004.1"/>
</dbReference>
<protein>
    <submittedName>
        <fullName evidence="2">Helix-turn-helix transcriptional regulator</fullName>
    </submittedName>
</protein>
<gene>
    <name evidence="2" type="ORF">PL707_03920</name>
</gene>
<evidence type="ECO:0000313" key="2">
    <source>
        <dbReference type="EMBL" id="MDB1161435.1"/>
    </source>
</evidence>
<dbReference type="AlphaFoldDB" id="A0AAW5ZYU2"/>
<feature type="region of interest" description="Disordered" evidence="1">
    <location>
        <begin position="125"/>
        <end position="202"/>
    </location>
</feature>
<dbReference type="EMBL" id="JAQKGX010000002">
    <property type="protein sequence ID" value="MDB1161435.1"/>
    <property type="molecule type" value="Genomic_DNA"/>
</dbReference>
<dbReference type="CDD" id="cd00093">
    <property type="entry name" value="HTH_XRE"/>
    <property type="match status" value="2"/>
</dbReference>
<evidence type="ECO:0000313" key="3">
    <source>
        <dbReference type="Proteomes" id="UP001211105"/>
    </source>
</evidence>
<dbReference type="Proteomes" id="UP001211105">
    <property type="component" value="Unassembled WGS sequence"/>
</dbReference>
<sequence>MESVADRVSKMTGEQQEAWANTITNSIRDRVLNMAGKWYEFGEARQLAVETCQDAYAGGAWRILGYHSWAEYWRDKFSTAELFRSKDERNQLIKTLKDNNFSARMIAPMANMAPQSVNRIYSSMQDSRSENLEQMEHNVPSAQDQGESVTPDVHSSSGAFKSEPAADTTPDEDGNVPLFCPAPAPMPTPAVKTKSLDGKKYDPNRSHDEMVADWLWLKCLQDIKGMTQRDIEAETGIAQTTVSRILRENEPTADEKTLIALKALRLCREQDLSQDEAAERLGLRPEALEWLLADENRPQVENLLDEEAYARNRSHDGMVADWLWMRSLKDLKAMTRRDIEALTGIPQTTVSRILREGEPTSKEKTLLALKALRLRREESLSRAAVANRMGLRLEAVEWLLADENRPQVKDVIDRGCLLDQAYGGRLRLIDGSEQRQEDIADLCGVSQSMVSQTCTKLKKDYDLTVADHKRIEAEGGVNWQLPDNPSMADLSDHKGSQLESVYWREGTPANGYIPDAGPSQWTRVAEDEAMDFDPSMPESATPWYTAFAHCATDLFTHLTGPCNIVLNHPELIDLDSSRELLEALDVLRGVLDRGGAKLSKHLRSVQLQADLYGDDDDDDDYYDEEEDL</sequence>
<evidence type="ECO:0000256" key="1">
    <source>
        <dbReference type="SAM" id="MobiDB-lite"/>
    </source>
</evidence>
<feature type="compositionally biased region" description="Basic and acidic residues" evidence="1">
    <location>
        <begin position="127"/>
        <end position="136"/>
    </location>
</feature>
<feature type="compositionally biased region" description="Polar residues" evidence="1">
    <location>
        <begin position="140"/>
        <end position="159"/>
    </location>
</feature>
<accession>A0AAW5ZYU2</accession>
<proteinExistence type="predicted"/>